<keyword evidence="3 6" id="KW-0812">Transmembrane</keyword>
<reference evidence="9 10" key="3">
    <citation type="journal article" name="Genome Announc.">
        <title>Improved Draft Genome Sequence of Clostridium pasteurianum Strain ATCC 6013 (DSM 525) Using a Hybrid Next-Generation Sequencing Approach.</title>
        <authorList>
            <person name="Pyne M.E."/>
            <person name="Utturkar S."/>
            <person name="Brown S.D."/>
            <person name="Moo-Young M."/>
            <person name="Chung D.A."/>
            <person name="Chou C.P."/>
        </authorList>
    </citation>
    <scope>NUCLEOTIDE SEQUENCE [LARGE SCALE GENOMIC DNA]</scope>
    <source>
        <strain evidence="9 10">ATCC 6013</strain>
    </source>
</reference>
<dbReference type="eggNOG" id="COG2246">
    <property type="taxonomic scope" value="Bacteria"/>
</dbReference>
<dbReference type="GO" id="GO:0005886">
    <property type="term" value="C:plasma membrane"/>
    <property type="evidence" value="ECO:0007669"/>
    <property type="project" value="TreeGrafter"/>
</dbReference>
<evidence type="ECO:0000256" key="5">
    <source>
        <dbReference type="ARBA" id="ARBA00023136"/>
    </source>
</evidence>
<evidence type="ECO:0000256" key="6">
    <source>
        <dbReference type="SAM" id="Phobius"/>
    </source>
</evidence>
<dbReference type="Pfam" id="PF04138">
    <property type="entry name" value="GtrA_DPMS_TM"/>
    <property type="match status" value="1"/>
</dbReference>
<dbReference type="Proteomes" id="UP000030905">
    <property type="component" value="Chromosome"/>
</dbReference>
<comment type="subcellular location">
    <subcellularLocation>
        <location evidence="1">Membrane</location>
        <topology evidence="1">Multi-pass membrane protein</topology>
    </subcellularLocation>
</comment>
<evidence type="ECO:0000256" key="3">
    <source>
        <dbReference type="ARBA" id="ARBA00022692"/>
    </source>
</evidence>
<sequence length="140" mass="16114">MNVDKLKERYLREDIIEKISYLFFGGLTTLVNIVSYWALTALLGFNYIYASIIAWIIAVIFAFITNKLYVFKSEKKDFKSITKEAISFFTFRILTLGLDLGTMFLMVQIIKTNDILAKIAANVLVILANYFASKLIIFKK</sequence>
<dbReference type="PATRIC" id="fig|1262449.3.peg.1533"/>
<evidence type="ECO:0000313" key="11">
    <source>
        <dbReference type="Proteomes" id="UP000030905"/>
    </source>
</evidence>
<keyword evidence="11" id="KW-1185">Reference proteome</keyword>
<evidence type="ECO:0000256" key="2">
    <source>
        <dbReference type="ARBA" id="ARBA00009399"/>
    </source>
</evidence>
<keyword evidence="5 6" id="KW-0472">Membrane</keyword>
<dbReference type="Proteomes" id="UP000028042">
    <property type="component" value="Unassembled WGS sequence"/>
</dbReference>
<dbReference type="PANTHER" id="PTHR38459:SF5">
    <property type="entry name" value="CELL WALL TEICHOIC ACID GLYCOSYLATION PROTEIN GTCA"/>
    <property type="match status" value="1"/>
</dbReference>
<dbReference type="AlphaFoldDB" id="A0A0H3J776"/>
<gene>
    <name evidence="8" type="ORF">CLPA_c16980</name>
    <name evidence="9" type="ORF">CP6013_01483</name>
</gene>
<dbReference type="GO" id="GO:0000271">
    <property type="term" value="P:polysaccharide biosynthetic process"/>
    <property type="evidence" value="ECO:0007669"/>
    <property type="project" value="InterPro"/>
</dbReference>
<name>A0A0H3J776_CLOPA</name>
<accession>A0A0H3J776</accession>
<feature type="transmembrane region" description="Helical" evidence="6">
    <location>
        <begin position="21"/>
        <end position="39"/>
    </location>
</feature>
<proteinExistence type="inferred from homology"/>
<feature type="transmembrane region" description="Helical" evidence="6">
    <location>
        <begin position="115"/>
        <end position="132"/>
    </location>
</feature>
<evidence type="ECO:0000313" key="8">
    <source>
        <dbReference type="EMBL" id="AJA51756.1"/>
    </source>
</evidence>
<comment type="similarity">
    <text evidence="2">Belongs to the GtrA family.</text>
</comment>
<dbReference type="InterPro" id="IPR007267">
    <property type="entry name" value="GtrA_DPMS_TM"/>
</dbReference>
<evidence type="ECO:0000259" key="7">
    <source>
        <dbReference type="Pfam" id="PF04138"/>
    </source>
</evidence>
<feature type="transmembrane region" description="Helical" evidence="6">
    <location>
        <begin position="85"/>
        <end position="109"/>
    </location>
</feature>
<dbReference type="KEGG" id="cpae:CPAST_c16980"/>
<reference evidence="8 11" key="1">
    <citation type="journal article" date="2015" name="Genome Announc.">
        <title>Complete Genome Sequence of the Nitrogen-Fixing and Solvent-Producing Clostridium pasteurianum DSM 525.</title>
        <authorList>
            <person name="Poehlein A."/>
            <person name="Grosse-Honebrink A."/>
            <person name="Zhang Y."/>
            <person name="Minton N.P."/>
            <person name="Daniel R."/>
        </authorList>
    </citation>
    <scope>NUCLEOTIDE SEQUENCE [LARGE SCALE GENOMIC DNA]</scope>
    <source>
        <strain evidence="8">DSM 525</strain>
        <strain evidence="11">DSM 525 / ATCC 6013</strain>
    </source>
</reference>
<evidence type="ECO:0000256" key="1">
    <source>
        <dbReference type="ARBA" id="ARBA00004141"/>
    </source>
</evidence>
<organism evidence="8 11">
    <name type="scientific">Clostridium pasteurianum DSM 525 = ATCC 6013</name>
    <dbReference type="NCBI Taxonomy" id="1262449"/>
    <lineage>
        <taxon>Bacteria</taxon>
        <taxon>Bacillati</taxon>
        <taxon>Bacillota</taxon>
        <taxon>Clostridia</taxon>
        <taxon>Eubacteriales</taxon>
        <taxon>Clostridiaceae</taxon>
        <taxon>Clostridium</taxon>
    </lineage>
</organism>
<dbReference type="EMBL" id="CP009268">
    <property type="protein sequence ID" value="AJA51756.1"/>
    <property type="molecule type" value="Genomic_DNA"/>
</dbReference>
<evidence type="ECO:0000256" key="4">
    <source>
        <dbReference type="ARBA" id="ARBA00022989"/>
    </source>
</evidence>
<dbReference type="KEGG" id="cpat:CLPA_c16980"/>
<dbReference type="PANTHER" id="PTHR38459">
    <property type="entry name" value="PROPHAGE BACTOPRENOL-LINKED GLUCOSE TRANSLOCASE HOMOLOG"/>
    <property type="match status" value="1"/>
</dbReference>
<dbReference type="RefSeq" id="WP_003443682.1">
    <property type="nucleotide sequence ID" value="NZ_CP009267.1"/>
</dbReference>
<dbReference type="InterPro" id="IPR051401">
    <property type="entry name" value="GtrA_CellWall_Glycosyl"/>
</dbReference>
<protein>
    <submittedName>
        <fullName evidence="9">GtrA family protein</fullName>
    </submittedName>
</protein>
<dbReference type="EMBL" id="JPGY02000001">
    <property type="protein sequence ID" value="KRU12236.1"/>
    <property type="molecule type" value="Genomic_DNA"/>
</dbReference>
<reference evidence="9" key="2">
    <citation type="submission" date="2015-10" db="EMBL/GenBank/DDBJ databases">
        <title>Improved Draft Genome Sequence of Clostridium pasteurianum Strain ATCC 6013 (DSM 525) Using a Hybrid Next-Generation Sequencing Approach.</title>
        <authorList>
            <person name="Pyne M.E."/>
            <person name="Utturkar S.M."/>
            <person name="Brown S.D."/>
            <person name="Moo-Young M."/>
            <person name="Chung D.A."/>
            <person name="Chou P.C."/>
        </authorList>
    </citation>
    <scope>NUCLEOTIDE SEQUENCE</scope>
    <source>
        <strain evidence="9">ATCC 6013</strain>
    </source>
</reference>
<feature type="transmembrane region" description="Helical" evidence="6">
    <location>
        <begin position="45"/>
        <end position="64"/>
    </location>
</feature>
<evidence type="ECO:0000313" key="9">
    <source>
        <dbReference type="EMBL" id="KRU12236.1"/>
    </source>
</evidence>
<keyword evidence="4 6" id="KW-1133">Transmembrane helix</keyword>
<feature type="domain" description="GtrA/DPMS transmembrane" evidence="7">
    <location>
        <begin position="21"/>
        <end position="138"/>
    </location>
</feature>
<evidence type="ECO:0000313" key="10">
    <source>
        <dbReference type="Proteomes" id="UP000028042"/>
    </source>
</evidence>